<organism evidence="1 2">
    <name type="scientific">Paenirhodobacter hankyongi</name>
    <dbReference type="NCBI Taxonomy" id="2294033"/>
    <lineage>
        <taxon>Bacteria</taxon>
        <taxon>Pseudomonadati</taxon>
        <taxon>Pseudomonadota</taxon>
        <taxon>Alphaproteobacteria</taxon>
        <taxon>Rhodobacterales</taxon>
        <taxon>Rhodobacter group</taxon>
        <taxon>Paenirhodobacter</taxon>
    </lineage>
</organism>
<evidence type="ECO:0000313" key="2">
    <source>
        <dbReference type="Proteomes" id="UP000279673"/>
    </source>
</evidence>
<keyword evidence="2" id="KW-1185">Reference proteome</keyword>
<reference evidence="1 2" key="1">
    <citation type="submission" date="2018-10" db="EMBL/GenBank/DDBJ databases">
        <title>Rhodobacter sp . BO-81.</title>
        <authorList>
            <person name="Im W.T."/>
        </authorList>
    </citation>
    <scope>NUCLEOTIDE SEQUENCE [LARGE SCALE GENOMIC DNA]</scope>
    <source>
        <strain evidence="1 2">BO-81</strain>
    </source>
</reference>
<evidence type="ECO:0000313" key="1">
    <source>
        <dbReference type="EMBL" id="RLL63820.1"/>
    </source>
</evidence>
<name>A0A421BLA1_9RHOB</name>
<accession>A0A421BLA1</accession>
<dbReference type="Proteomes" id="UP000279673">
    <property type="component" value="Unassembled WGS sequence"/>
</dbReference>
<dbReference type="AlphaFoldDB" id="A0A421BLA1"/>
<comment type="caution">
    <text evidence="1">The sequence shown here is derived from an EMBL/GenBank/DDBJ whole genome shotgun (WGS) entry which is preliminary data.</text>
</comment>
<dbReference type="EMBL" id="RCHI01000014">
    <property type="protein sequence ID" value="RLL63820.1"/>
    <property type="molecule type" value="Genomic_DNA"/>
</dbReference>
<proteinExistence type="predicted"/>
<gene>
    <name evidence="1" type="ORF">DYS74_14020</name>
</gene>
<sequence length="86" mass="9340">MQLRNLNFPVHYLLANLNFLVQIAKVNRQVQIVENLMNRIASGLFVLALTVRAAAAGGFGIDLPRFSFPSQEAPVTQTTGAGQSGR</sequence>
<protein>
    <submittedName>
        <fullName evidence="1">Uncharacterized protein</fullName>
    </submittedName>
</protein>